<feature type="region of interest" description="Disordered" evidence="5">
    <location>
        <begin position="1"/>
        <end position="25"/>
    </location>
</feature>
<dbReference type="InterPro" id="IPR020846">
    <property type="entry name" value="MFS_dom"/>
</dbReference>
<dbReference type="Gene3D" id="1.20.1250.20">
    <property type="entry name" value="MFS general substrate transporter like domains"/>
    <property type="match status" value="1"/>
</dbReference>
<feature type="transmembrane region" description="Helical" evidence="6">
    <location>
        <begin position="189"/>
        <end position="208"/>
    </location>
</feature>
<organism evidence="8 9">
    <name type="scientific">Penicillium cinerascens</name>
    <dbReference type="NCBI Taxonomy" id="70096"/>
    <lineage>
        <taxon>Eukaryota</taxon>
        <taxon>Fungi</taxon>
        <taxon>Dikarya</taxon>
        <taxon>Ascomycota</taxon>
        <taxon>Pezizomycotina</taxon>
        <taxon>Eurotiomycetes</taxon>
        <taxon>Eurotiomycetidae</taxon>
        <taxon>Eurotiales</taxon>
        <taxon>Aspergillaceae</taxon>
        <taxon>Penicillium</taxon>
    </lineage>
</organism>
<dbReference type="Pfam" id="PF07690">
    <property type="entry name" value="MFS_1"/>
    <property type="match status" value="1"/>
</dbReference>
<dbReference type="InterPro" id="IPR011701">
    <property type="entry name" value="MFS"/>
</dbReference>
<keyword evidence="4 6" id="KW-0472">Membrane</keyword>
<dbReference type="OrthoDB" id="4160219at2759"/>
<feature type="transmembrane region" description="Helical" evidence="6">
    <location>
        <begin position="467"/>
        <end position="488"/>
    </location>
</feature>
<feature type="transmembrane region" description="Helical" evidence="6">
    <location>
        <begin position="355"/>
        <end position="378"/>
    </location>
</feature>
<name>A0A9W9JMN0_9EURO</name>
<keyword evidence="9" id="KW-1185">Reference proteome</keyword>
<feature type="transmembrane region" description="Helical" evidence="6">
    <location>
        <begin position="229"/>
        <end position="249"/>
    </location>
</feature>
<dbReference type="EMBL" id="JAPQKR010000014">
    <property type="protein sequence ID" value="KAJ5197745.1"/>
    <property type="molecule type" value="Genomic_DNA"/>
</dbReference>
<keyword evidence="2 6" id="KW-0812">Transmembrane</keyword>
<reference evidence="8" key="1">
    <citation type="submission" date="2022-12" db="EMBL/GenBank/DDBJ databases">
        <authorList>
            <person name="Petersen C."/>
        </authorList>
    </citation>
    <scope>NUCLEOTIDE SEQUENCE</scope>
    <source>
        <strain evidence="8">IBT 15544</strain>
    </source>
</reference>
<evidence type="ECO:0000313" key="8">
    <source>
        <dbReference type="EMBL" id="KAJ5197745.1"/>
    </source>
</evidence>
<comment type="subcellular location">
    <subcellularLocation>
        <location evidence="1">Membrane</location>
        <topology evidence="1">Multi-pass membrane protein</topology>
    </subcellularLocation>
</comment>
<evidence type="ECO:0000256" key="4">
    <source>
        <dbReference type="ARBA" id="ARBA00023136"/>
    </source>
</evidence>
<evidence type="ECO:0000256" key="2">
    <source>
        <dbReference type="ARBA" id="ARBA00022692"/>
    </source>
</evidence>
<feature type="compositionally biased region" description="Polar residues" evidence="5">
    <location>
        <begin position="1"/>
        <end position="14"/>
    </location>
</feature>
<feature type="transmembrane region" description="Helical" evidence="6">
    <location>
        <begin position="291"/>
        <end position="315"/>
    </location>
</feature>
<evidence type="ECO:0000256" key="1">
    <source>
        <dbReference type="ARBA" id="ARBA00004141"/>
    </source>
</evidence>
<proteinExistence type="predicted"/>
<dbReference type="PANTHER" id="PTHR23501:SF6">
    <property type="entry name" value="MULTIDRUG TRANSPORTER, PUTATIVE (AFU_ORTHOLOGUE AFUA_3G14560)-RELATED"/>
    <property type="match status" value="1"/>
</dbReference>
<dbReference type="InterPro" id="IPR036259">
    <property type="entry name" value="MFS_trans_sf"/>
</dbReference>
<feature type="transmembrane region" description="Helical" evidence="6">
    <location>
        <begin position="156"/>
        <end position="183"/>
    </location>
</feature>
<gene>
    <name evidence="8" type="ORF">N7498_006862</name>
</gene>
<dbReference type="GO" id="GO:0000329">
    <property type="term" value="C:fungal-type vacuole membrane"/>
    <property type="evidence" value="ECO:0007669"/>
    <property type="project" value="TreeGrafter"/>
</dbReference>
<comment type="caution">
    <text evidence="8">The sequence shown here is derived from an EMBL/GenBank/DDBJ whole genome shotgun (WGS) entry which is preliminary data.</text>
</comment>
<dbReference type="PROSITE" id="PS50850">
    <property type="entry name" value="MFS"/>
    <property type="match status" value="1"/>
</dbReference>
<dbReference type="Proteomes" id="UP001150904">
    <property type="component" value="Unassembled WGS sequence"/>
</dbReference>
<feature type="transmembrane region" description="Helical" evidence="6">
    <location>
        <begin position="131"/>
        <end position="149"/>
    </location>
</feature>
<dbReference type="PANTHER" id="PTHR23501">
    <property type="entry name" value="MAJOR FACILITATOR SUPERFAMILY"/>
    <property type="match status" value="1"/>
</dbReference>
<sequence>MVERQTSPSEQTPLIASAEDDPQSNVSSLRGLGIITSMGLLIFIQTTNMSIMTTAQSYIAADLDAFAEATWFTSAFMIAMSSVTPLSGRLSEIFTPRIYVTFSGLVLALGLFITAAAPTLAVFLLGRVVTGIGSGGLMSVAIILVLDLASPKRRGLYIGVINAGYTTGVASGAVLAGLLTPIVGWRFLFWIQAPAALVLGPLLSLALPTSPNDRGALTGSALRNSLVRIDYAGSFTLTLSVVLMLSSLASPQIPLWPIPVSLLLFGLFILIESNWASEPVIPVRLLRNRSVLLTCVAALGMMMARWAVLFFTPVYAMAVRGWSPASAGLILVPTNAGFGAGGLLVGWLHIRKASSYYISCLIIFILFAMATAALAFLSTPTSSAVVYLSVTFLDGLFAGSLMNYTLSHVLHLTNPELHYIVTSLVAMSRGFAGSFGSAIGGGFFARVLKSSLETGFSQHGLPPRPDLVRTLLGSPATVMQLTGLARLVAIQSYEHATRMLFLAGSALALGATVLQAGTGWRSGVNDKRQDDFGSDQEA</sequence>
<feature type="transmembrane region" description="Helical" evidence="6">
    <location>
        <begin position="384"/>
        <end position="406"/>
    </location>
</feature>
<keyword evidence="3 6" id="KW-1133">Transmembrane helix</keyword>
<feature type="transmembrane region" description="Helical" evidence="6">
    <location>
        <begin position="32"/>
        <end position="53"/>
    </location>
</feature>
<feature type="transmembrane region" description="Helical" evidence="6">
    <location>
        <begin position="418"/>
        <end position="447"/>
    </location>
</feature>
<dbReference type="AlphaFoldDB" id="A0A9W9JMN0"/>
<evidence type="ECO:0000256" key="5">
    <source>
        <dbReference type="SAM" id="MobiDB-lite"/>
    </source>
</evidence>
<evidence type="ECO:0000256" key="6">
    <source>
        <dbReference type="SAM" id="Phobius"/>
    </source>
</evidence>
<dbReference type="GO" id="GO:0015174">
    <property type="term" value="F:basic amino acid transmembrane transporter activity"/>
    <property type="evidence" value="ECO:0007669"/>
    <property type="project" value="TreeGrafter"/>
</dbReference>
<feature type="transmembrane region" description="Helical" evidence="6">
    <location>
        <begin position="255"/>
        <end position="271"/>
    </location>
</feature>
<evidence type="ECO:0000256" key="3">
    <source>
        <dbReference type="ARBA" id="ARBA00022989"/>
    </source>
</evidence>
<feature type="transmembrane region" description="Helical" evidence="6">
    <location>
        <begin position="98"/>
        <end position="125"/>
    </location>
</feature>
<accession>A0A9W9JMN0</accession>
<dbReference type="SUPFAM" id="SSF103473">
    <property type="entry name" value="MFS general substrate transporter"/>
    <property type="match status" value="1"/>
</dbReference>
<evidence type="ECO:0000313" key="9">
    <source>
        <dbReference type="Proteomes" id="UP001150904"/>
    </source>
</evidence>
<dbReference type="RefSeq" id="XP_058306173.1">
    <property type="nucleotide sequence ID" value="XM_058453924.1"/>
</dbReference>
<feature type="transmembrane region" description="Helical" evidence="6">
    <location>
        <begin position="500"/>
        <end position="520"/>
    </location>
</feature>
<protein>
    <recommendedName>
        <fullName evidence="7">Major facilitator superfamily (MFS) profile domain-containing protein</fullName>
    </recommendedName>
</protein>
<feature type="transmembrane region" description="Helical" evidence="6">
    <location>
        <begin position="327"/>
        <end position="348"/>
    </location>
</feature>
<feature type="transmembrane region" description="Helical" evidence="6">
    <location>
        <begin position="65"/>
        <end position="86"/>
    </location>
</feature>
<feature type="domain" description="Major facilitator superfamily (MFS) profile" evidence="7">
    <location>
        <begin position="34"/>
        <end position="494"/>
    </location>
</feature>
<reference evidence="8" key="2">
    <citation type="journal article" date="2023" name="IMA Fungus">
        <title>Comparative genomic study of the Penicillium genus elucidates a diverse pangenome and 15 lateral gene transfer events.</title>
        <authorList>
            <person name="Petersen C."/>
            <person name="Sorensen T."/>
            <person name="Nielsen M.R."/>
            <person name="Sondergaard T.E."/>
            <person name="Sorensen J.L."/>
            <person name="Fitzpatrick D.A."/>
            <person name="Frisvad J.C."/>
            <person name="Nielsen K.L."/>
        </authorList>
    </citation>
    <scope>NUCLEOTIDE SEQUENCE</scope>
    <source>
        <strain evidence="8">IBT 15544</strain>
    </source>
</reference>
<evidence type="ECO:0000259" key="7">
    <source>
        <dbReference type="PROSITE" id="PS50850"/>
    </source>
</evidence>
<dbReference type="GeneID" id="83181225"/>